<evidence type="ECO:0000313" key="3">
    <source>
        <dbReference type="Proteomes" id="UP000193685"/>
    </source>
</evidence>
<comment type="caution">
    <text evidence="2">The sequence shown here is derived from an EMBL/GenBank/DDBJ whole genome shotgun (WGS) entry which is preliminary data.</text>
</comment>
<sequence>MTSSLQTASKDPAKAVDTSMLDEYELVQTAHGVATTYASSSCDETHEDDLSSLTEHTTDDEEDRHSNNDSTTSQKTSGYHPQRTTDASSSDEHPAGESGDDWEDEMESRQAESNVTLQMPAVHGSRELPRQEEPLRPVQEQVNFFDHPVKGPMAAIVSWLAFFAFLYAVGVFDGERDKSTATEYAKLPLTFGNMSKTLTSLEFHQLSGINTLIVLPLYLRVQHNQKMPSIMAIIKREGSNEFIQSKLSLVLDNLYSLDWSPAETWGTLVVQARYKLPGTYAGWQEDAYSIHYERLAPPALRPTDFEDMLYKRYRHMDELKGQVLVKLDRLLKTLDSRWPARLYDDDVSMKRDAKQPDKESKTKMMGFLNKLMKQETAVHDPQAQAKPHSAISSSSTPKNQVDATDQSAVALNVAKAAAGTESPTAPKAILEAVEHLLKGLEKAKLATRRETQDKAKQSAKQALHAISNVARTSIVKTKQGVDGLMGTMAIVKEKSKHGLERYNKLVKGEKATMARERLKRGTKRAQSAAKIASAKVTQAGKDGYVSLKHRVLAQWHERRNQKMKQVMAAEMPNND</sequence>
<feature type="compositionally biased region" description="Polar residues" evidence="1">
    <location>
        <begin position="390"/>
        <end position="404"/>
    </location>
</feature>
<dbReference type="OrthoDB" id="10685210at2759"/>
<proteinExistence type="predicted"/>
<accession>A0A1Y2FQJ1</accession>
<dbReference type="AlphaFoldDB" id="A0A1Y2FQJ1"/>
<reference evidence="2 3" key="1">
    <citation type="submission" date="2016-07" db="EMBL/GenBank/DDBJ databases">
        <title>Pervasive Adenine N6-methylation of Active Genes in Fungi.</title>
        <authorList>
            <consortium name="DOE Joint Genome Institute"/>
            <person name="Mondo S.J."/>
            <person name="Dannebaum R.O."/>
            <person name="Kuo R.C."/>
            <person name="Labutti K."/>
            <person name="Haridas S."/>
            <person name="Kuo A."/>
            <person name="Salamov A."/>
            <person name="Ahrendt S.R."/>
            <person name="Lipzen A."/>
            <person name="Sullivan W."/>
            <person name="Andreopoulos W.B."/>
            <person name="Clum A."/>
            <person name="Lindquist E."/>
            <person name="Daum C."/>
            <person name="Ramamoorthy G.K."/>
            <person name="Gryganskyi A."/>
            <person name="Culley D."/>
            <person name="Magnuson J.K."/>
            <person name="James T.Y."/>
            <person name="O'Malley M.A."/>
            <person name="Stajich J.E."/>
            <person name="Spatafora J.W."/>
            <person name="Visel A."/>
            <person name="Grigoriev I.V."/>
        </authorList>
    </citation>
    <scope>NUCLEOTIDE SEQUENCE [LARGE SCALE GENOMIC DNA]</scope>
    <source>
        <strain evidence="2 3">12-1054</strain>
    </source>
</reference>
<feature type="compositionally biased region" description="Polar residues" evidence="1">
    <location>
        <begin position="68"/>
        <end position="88"/>
    </location>
</feature>
<keyword evidence="3" id="KW-1185">Reference proteome</keyword>
<dbReference type="EMBL" id="MCFI01000003">
    <property type="protein sequence ID" value="ORY86272.1"/>
    <property type="molecule type" value="Genomic_DNA"/>
</dbReference>
<dbReference type="RefSeq" id="XP_040727454.1">
    <property type="nucleotide sequence ID" value="XM_040866427.1"/>
</dbReference>
<gene>
    <name evidence="2" type="ORF">BCR37DRAFT_212073</name>
</gene>
<dbReference type="Proteomes" id="UP000193685">
    <property type="component" value="Unassembled WGS sequence"/>
</dbReference>
<feature type="region of interest" description="Disordered" evidence="1">
    <location>
        <begin position="37"/>
        <end position="120"/>
    </location>
</feature>
<protein>
    <submittedName>
        <fullName evidence="2">Uncharacterized protein</fullName>
    </submittedName>
</protein>
<evidence type="ECO:0000256" key="1">
    <source>
        <dbReference type="SAM" id="MobiDB-lite"/>
    </source>
</evidence>
<evidence type="ECO:0000313" key="2">
    <source>
        <dbReference type="EMBL" id="ORY86272.1"/>
    </source>
</evidence>
<feature type="region of interest" description="Disordered" evidence="1">
    <location>
        <begin position="377"/>
        <end position="404"/>
    </location>
</feature>
<dbReference type="GeneID" id="63783026"/>
<organism evidence="2 3">
    <name type="scientific">Protomyces lactucae-debilis</name>
    <dbReference type="NCBI Taxonomy" id="2754530"/>
    <lineage>
        <taxon>Eukaryota</taxon>
        <taxon>Fungi</taxon>
        <taxon>Dikarya</taxon>
        <taxon>Ascomycota</taxon>
        <taxon>Taphrinomycotina</taxon>
        <taxon>Taphrinomycetes</taxon>
        <taxon>Taphrinales</taxon>
        <taxon>Protomycetaceae</taxon>
        <taxon>Protomyces</taxon>
    </lineage>
</organism>
<name>A0A1Y2FQJ1_PROLT</name>